<keyword evidence="1" id="KW-1133">Transmembrane helix</keyword>
<keyword evidence="1" id="KW-0812">Transmembrane</keyword>
<proteinExistence type="predicted"/>
<name>A0A1F5ZRB0_9BACT</name>
<feature type="transmembrane region" description="Helical" evidence="1">
    <location>
        <begin position="280"/>
        <end position="297"/>
    </location>
</feature>
<dbReference type="EMBL" id="MFJJ01000007">
    <property type="protein sequence ID" value="OGG15040.1"/>
    <property type="molecule type" value="Genomic_DNA"/>
</dbReference>
<sequence length="448" mass="51151">MAIPILVLSIIGFIYLPWLTLRPLSAGDWPYLFTENIRAFSWFPEARFLWLAPYYQIITKFVVTVVGIRWEVAEKLLWFLPFIILSAFSSYRAFRSWISVLIYTTNTYILMIVGGGQMGVAMAYAIAPLVFSRLSFFLIVIQAMFDPRIALLTIVAALFVTRPKVKKLLFVLFGVFVIHLYWIIPMIFSPSVLGERLSDASAGMLKFLSFASFSQTISLLHPNWPENIFGKVYFMQPEFLVIPTIAFSAFLFGSEKRKAIPYGLLALVGAFLAKGTQEPFGGIYTWLFTYVPGFWLFRDSTKFYLLVALAYAYIIPKSKVPSILIVLLWAILIRQALTHELTGTFQPKPIDPEYIKLKELILSSEKSSSFWVPSVSRYAFFSTEHPAIAGQIGPEGYIIVPWDSRGEIFLTERQYDDTLRQEYIASVSALPNLQRDPAFTKLAVWKIR</sequence>
<reference evidence="2 3" key="1">
    <citation type="journal article" date="2016" name="Nat. Commun.">
        <title>Thousands of microbial genomes shed light on interconnected biogeochemical processes in an aquifer system.</title>
        <authorList>
            <person name="Anantharaman K."/>
            <person name="Brown C.T."/>
            <person name="Hug L.A."/>
            <person name="Sharon I."/>
            <person name="Castelle C.J."/>
            <person name="Probst A.J."/>
            <person name="Thomas B.C."/>
            <person name="Singh A."/>
            <person name="Wilkins M.J."/>
            <person name="Karaoz U."/>
            <person name="Brodie E.L."/>
            <person name="Williams K.H."/>
            <person name="Hubbard S.S."/>
            <person name="Banfield J.F."/>
        </authorList>
    </citation>
    <scope>NUCLEOTIDE SEQUENCE [LARGE SCALE GENOMIC DNA]</scope>
</reference>
<feature type="transmembrane region" description="Helical" evidence="1">
    <location>
        <begin position="232"/>
        <end position="253"/>
    </location>
</feature>
<organism evidence="2 3">
    <name type="scientific">Candidatus Gottesmanbacteria bacterium RIFCSPHIGHO2_01_FULL_46_14</name>
    <dbReference type="NCBI Taxonomy" id="1798380"/>
    <lineage>
        <taxon>Bacteria</taxon>
        <taxon>Candidatus Gottesmaniibacteriota</taxon>
    </lineage>
</organism>
<evidence type="ECO:0000313" key="3">
    <source>
        <dbReference type="Proteomes" id="UP000177416"/>
    </source>
</evidence>
<dbReference type="Proteomes" id="UP000177416">
    <property type="component" value="Unassembled WGS sequence"/>
</dbReference>
<evidence type="ECO:0000256" key="1">
    <source>
        <dbReference type="SAM" id="Phobius"/>
    </source>
</evidence>
<feature type="transmembrane region" description="Helical" evidence="1">
    <location>
        <begin position="168"/>
        <end position="188"/>
    </location>
</feature>
<feature type="transmembrane region" description="Helical" evidence="1">
    <location>
        <begin position="136"/>
        <end position="161"/>
    </location>
</feature>
<feature type="transmembrane region" description="Helical" evidence="1">
    <location>
        <begin position="6"/>
        <end position="27"/>
    </location>
</feature>
<feature type="transmembrane region" description="Helical" evidence="1">
    <location>
        <begin position="106"/>
        <end position="130"/>
    </location>
</feature>
<dbReference type="AlphaFoldDB" id="A0A1F5ZRB0"/>
<gene>
    <name evidence="2" type="ORF">A2875_01360</name>
</gene>
<protein>
    <recommendedName>
        <fullName evidence="4">Glycosyltransferase RgtA/B/C/D-like domain-containing protein</fullName>
    </recommendedName>
</protein>
<keyword evidence="1" id="KW-0472">Membrane</keyword>
<accession>A0A1F5ZRB0</accession>
<feature type="transmembrane region" description="Helical" evidence="1">
    <location>
        <begin position="76"/>
        <end position="94"/>
    </location>
</feature>
<evidence type="ECO:0008006" key="4">
    <source>
        <dbReference type="Google" id="ProtNLM"/>
    </source>
</evidence>
<feature type="transmembrane region" description="Helical" evidence="1">
    <location>
        <begin position="303"/>
        <end position="332"/>
    </location>
</feature>
<evidence type="ECO:0000313" key="2">
    <source>
        <dbReference type="EMBL" id="OGG15040.1"/>
    </source>
</evidence>
<comment type="caution">
    <text evidence="2">The sequence shown here is derived from an EMBL/GenBank/DDBJ whole genome shotgun (WGS) entry which is preliminary data.</text>
</comment>